<dbReference type="GO" id="GO:0006612">
    <property type="term" value="P:protein targeting to membrane"/>
    <property type="evidence" value="ECO:0007669"/>
    <property type="project" value="TreeGrafter"/>
</dbReference>
<proteinExistence type="inferred from homology"/>
<dbReference type="InterPro" id="IPR001594">
    <property type="entry name" value="Palmitoyltrfase_DHHC"/>
</dbReference>
<feature type="transmembrane region" description="Helical" evidence="7">
    <location>
        <begin position="192"/>
        <end position="212"/>
    </location>
</feature>
<feature type="compositionally biased region" description="Polar residues" evidence="8">
    <location>
        <begin position="30"/>
        <end position="39"/>
    </location>
</feature>
<evidence type="ECO:0000259" key="9">
    <source>
        <dbReference type="Pfam" id="PF01529"/>
    </source>
</evidence>
<feature type="region of interest" description="Disordered" evidence="8">
    <location>
        <begin position="1"/>
        <end position="59"/>
    </location>
</feature>
<keyword evidence="6 7" id="KW-0012">Acyltransferase</keyword>
<dbReference type="EMBL" id="HBEL01023401">
    <property type="protein sequence ID" value="CAD8414820.1"/>
    <property type="molecule type" value="Transcribed_RNA"/>
</dbReference>
<dbReference type="Pfam" id="PF01529">
    <property type="entry name" value="DHHC"/>
    <property type="match status" value="1"/>
</dbReference>
<comment type="subcellular location">
    <subcellularLocation>
        <location evidence="1">Membrane</location>
        <topology evidence="1">Multi-pass membrane protein</topology>
    </subcellularLocation>
</comment>
<dbReference type="GO" id="GO:0016020">
    <property type="term" value="C:membrane"/>
    <property type="evidence" value="ECO:0007669"/>
    <property type="project" value="UniProtKB-SubCell"/>
</dbReference>
<keyword evidence="2 7" id="KW-0808">Transferase</keyword>
<evidence type="ECO:0000256" key="4">
    <source>
        <dbReference type="ARBA" id="ARBA00022989"/>
    </source>
</evidence>
<keyword evidence="3 7" id="KW-0812">Transmembrane</keyword>
<dbReference type="EC" id="2.3.1.225" evidence="7"/>
<organism evidence="10">
    <name type="scientific">Proboscia inermis</name>
    <dbReference type="NCBI Taxonomy" id="420281"/>
    <lineage>
        <taxon>Eukaryota</taxon>
        <taxon>Sar</taxon>
        <taxon>Stramenopiles</taxon>
        <taxon>Ochrophyta</taxon>
        <taxon>Bacillariophyta</taxon>
        <taxon>Coscinodiscophyceae</taxon>
        <taxon>Rhizosoleniophycidae</taxon>
        <taxon>Rhizosoleniales</taxon>
        <taxon>Rhizosoleniaceae</taxon>
        <taxon>Proboscia</taxon>
    </lineage>
</organism>
<evidence type="ECO:0000256" key="5">
    <source>
        <dbReference type="ARBA" id="ARBA00023136"/>
    </source>
</evidence>
<feature type="domain" description="Palmitoyltransferase DHHC" evidence="9">
    <location>
        <begin position="238"/>
        <end position="302"/>
    </location>
</feature>
<evidence type="ECO:0000256" key="3">
    <source>
        <dbReference type="ARBA" id="ARBA00022692"/>
    </source>
</evidence>
<name>A0A7S0C6X9_9STRA</name>
<comment type="domain">
    <text evidence="7">The DHHC domain is required for palmitoyltransferase activity.</text>
</comment>
<evidence type="ECO:0000256" key="2">
    <source>
        <dbReference type="ARBA" id="ARBA00022679"/>
    </source>
</evidence>
<evidence type="ECO:0000256" key="6">
    <source>
        <dbReference type="ARBA" id="ARBA00023315"/>
    </source>
</evidence>
<comment type="similarity">
    <text evidence="7">Belongs to the DHHC palmitoyltransferase family.</text>
</comment>
<dbReference type="PANTHER" id="PTHR22883">
    <property type="entry name" value="ZINC FINGER DHHC DOMAIN CONTAINING PROTEIN"/>
    <property type="match status" value="1"/>
</dbReference>
<keyword evidence="5 7" id="KW-0472">Membrane</keyword>
<comment type="catalytic activity">
    <reaction evidence="7">
        <text>L-cysteinyl-[protein] + hexadecanoyl-CoA = S-hexadecanoyl-L-cysteinyl-[protein] + CoA</text>
        <dbReference type="Rhea" id="RHEA:36683"/>
        <dbReference type="Rhea" id="RHEA-COMP:10131"/>
        <dbReference type="Rhea" id="RHEA-COMP:11032"/>
        <dbReference type="ChEBI" id="CHEBI:29950"/>
        <dbReference type="ChEBI" id="CHEBI:57287"/>
        <dbReference type="ChEBI" id="CHEBI:57379"/>
        <dbReference type="ChEBI" id="CHEBI:74151"/>
        <dbReference type="EC" id="2.3.1.225"/>
    </reaction>
</comment>
<evidence type="ECO:0000313" key="10">
    <source>
        <dbReference type="EMBL" id="CAD8414820.1"/>
    </source>
</evidence>
<evidence type="ECO:0000256" key="7">
    <source>
        <dbReference type="RuleBase" id="RU079119"/>
    </source>
</evidence>
<accession>A0A7S0C6X9</accession>
<reference evidence="10" key="1">
    <citation type="submission" date="2021-01" db="EMBL/GenBank/DDBJ databases">
        <authorList>
            <person name="Corre E."/>
            <person name="Pelletier E."/>
            <person name="Niang G."/>
            <person name="Scheremetjew M."/>
            <person name="Finn R."/>
            <person name="Kale V."/>
            <person name="Holt S."/>
            <person name="Cochrane G."/>
            <person name="Meng A."/>
            <person name="Brown T."/>
            <person name="Cohen L."/>
        </authorList>
    </citation>
    <scope>NUCLEOTIDE SEQUENCE</scope>
    <source>
        <strain evidence="10">CCAP1064/1</strain>
    </source>
</reference>
<dbReference type="PANTHER" id="PTHR22883:SF203">
    <property type="entry name" value="PALMITOYLTRANSFERASE"/>
    <property type="match status" value="1"/>
</dbReference>
<feature type="transmembrane region" description="Helical" evidence="7">
    <location>
        <begin position="158"/>
        <end position="180"/>
    </location>
</feature>
<keyword evidence="4 7" id="KW-1133">Transmembrane helix</keyword>
<dbReference type="InterPro" id="IPR039859">
    <property type="entry name" value="PFA4/ZDH16/20/ERF2-like"/>
</dbReference>
<dbReference type="PROSITE" id="PS50216">
    <property type="entry name" value="DHHC"/>
    <property type="match status" value="1"/>
</dbReference>
<sequence length="306" mass="34292">MSGTTAPERDVEMPDASAFSTGAEGHEQNENNMAISSNRMNEDRGSEPVRQNDSGEDDGLVLMDNRKQYAVSIRWEQSQGDEVARRQEFLRSGKKHPCRCFCCEECSNRPRPCSCTLQDFNGLCCWPCCTRRRIGAMTVLCEYSDGTPIVVAGPCWPFCAFFTVPLIVVISFLVTYFIIFNGAGNLTYVLPWWVSLIYIPFIFLTLVALCCVSCSDPGMLERVTDEEAGHGGWFWNEQTRSYRPAGAMYCRECKVLIQEYDHLCPWTGTGIGRGNMRAFKCFVGSVNILCYLSIGLVAFVLLNGVK</sequence>
<evidence type="ECO:0000256" key="8">
    <source>
        <dbReference type="SAM" id="MobiDB-lite"/>
    </source>
</evidence>
<evidence type="ECO:0000256" key="1">
    <source>
        <dbReference type="ARBA" id="ARBA00004141"/>
    </source>
</evidence>
<dbReference type="GO" id="GO:0019706">
    <property type="term" value="F:protein-cysteine S-palmitoyltransferase activity"/>
    <property type="evidence" value="ECO:0007669"/>
    <property type="project" value="UniProtKB-EC"/>
</dbReference>
<gene>
    <name evidence="10" type="ORF">PINE0816_LOCUS10954</name>
</gene>
<dbReference type="AlphaFoldDB" id="A0A7S0C6X9"/>
<protein>
    <recommendedName>
        <fullName evidence="7">Palmitoyltransferase</fullName>
        <ecNumber evidence="7">2.3.1.225</ecNumber>
    </recommendedName>
</protein>
<dbReference type="GO" id="GO:0005783">
    <property type="term" value="C:endoplasmic reticulum"/>
    <property type="evidence" value="ECO:0007669"/>
    <property type="project" value="TreeGrafter"/>
</dbReference>
<feature type="transmembrane region" description="Helical" evidence="7">
    <location>
        <begin position="281"/>
        <end position="302"/>
    </location>
</feature>
<dbReference type="GO" id="GO:0005794">
    <property type="term" value="C:Golgi apparatus"/>
    <property type="evidence" value="ECO:0007669"/>
    <property type="project" value="TreeGrafter"/>
</dbReference>